<evidence type="ECO:0000313" key="8">
    <source>
        <dbReference type="EMBL" id="MDT0328451.1"/>
    </source>
</evidence>
<keyword evidence="9" id="KW-1185">Reference proteome</keyword>
<dbReference type="CDD" id="cd06171">
    <property type="entry name" value="Sigma70_r4"/>
    <property type="match status" value="1"/>
</dbReference>
<dbReference type="InterPro" id="IPR007624">
    <property type="entry name" value="RNA_pol_sigma70_r3"/>
</dbReference>
<evidence type="ECO:0000256" key="1">
    <source>
        <dbReference type="ARBA" id="ARBA00023015"/>
    </source>
</evidence>
<organism evidence="8 9">
    <name type="scientific">Nocardiopsis lambiniae</name>
    <dbReference type="NCBI Taxonomy" id="3075539"/>
    <lineage>
        <taxon>Bacteria</taxon>
        <taxon>Bacillati</taxon>
        <taxon>Actinomycetota</taxon>
        <taxon>Actinomycetes</taxon>
        <taxon>Streptosporangiales</taxon>
        <taxon>Nocardiopsidaceae</taxon>
        <taxon>Nocardiopsis</taxon>
    </lineage>
</organism>
<feature type="domain" description="RNA polymerase sigma-70 region 4" evidence="7">
    <location>
        <begin position="212"/>
        <end position="261"/>
    </location>
</feature>
<dbReference type="EMBL" id="JAVREP010000004">
    <property type="protein sequence ID" value="MDT0328451.1"/>
    <property type="molecule type" value="Genomic_DNA"/>
</dbReference>
<dbReference type="Pfam" id="PF04542">
    <property type="entry name" value="Sigma70_r2"/>
    <property type="match status" value="1"/>
</dbReference>
<evidence type="ECO:0000259" key="5">
    <source>
        <dbReference type="Pfam" id="PF04539"/>
    </source>
</evidence>
<dbReference type="Proteomes" id="UP001183390">
    <property type="component" value="Unassembled WGS sequence"/>
</dbReference>
<dbReference type="InterPro" id="IPR007630">
    <property type="entry name" value="RNA_pol_sigma70_r4"/>
</dbReference>
<dbReference type="SUPFAM" id="SSF88659">
    <property type="entry name" value="Sigma3 and sigma4 domains of RNA polymerase sigma factors"/>
    <property type="match status" value="2"/>
</dbReference>
<comment type="caution">
    <text evidence="8">The sequence shown here is derived from an EMBL/GenBank/DDBJ whole genome shotgun (WGS) entry which is preliminary data.</text>
</comment>
<gene>
    <name evidence="8" type="ORF">RM479_08500</name>
</gene>
<dbReference type="Pfam" id="PF04545">
    <property type="entry name" value="Sigma70_r4"/>
    <property type="match status" value="1"/>
</dbReference>
<feature type="domain" description="RNA polymerase sigma-70 region 3" evidence="5">
    <location>
        <begin position="122"/>
        <end position="191"/>
    </location>
</feature>
<dbReference type="PANTHER" id="PTHR30385">
    <property type="entry name" value="SIGMA FACTOR F FLAGELLAR"/>
    <property type="match status" value="1"/>
</dbReference>
<keyword evidence="4" id="KW-0804">Transcription</keyword>
<dbReference type="NCBIfam" id="TIGR02937">
    <property type="entry name" value="sigma70-ECF"/>
    <property type="match status" value="1"/>
</dbReference>
<reference evidence="9" key="1">
    <citation type="submission" date="2023-07" db="EMBL/GenBank/DDBJ databases">
        <title>30 novel species of actinomycetes from the DSMZ collection.</title>
        <authorList>
            <person name="Nouioui I."/>
        </authorList>
    </citation>
    <scope>NUCLEOTIDE SEQUENCE [LARGE SCALE GENOMIC DNA]</scope>
    <source>
        <strain evidence="9">DSM 44743</strain>
    </source>
</reference>
<dbReference type="Gene3D" id="1.20.120.1810">
    <property type="match status" value="1"/>
</dbReference>
<feature type="domain" description="RNA polymerase sigma-70 region 2" evidence="6">
    <location>
        <begin position="47"/>
        <end position="112"/>
    </location>
</feature>
<accession>A0ABU2M882</accession>
<evidence type="ECO:0000259" key="6">
    <source>
        <dbReference type="Pfam" id="PF04542"/>
    </source>
</evidence>
<evidence type="ECO:0000256" key="2">
    <source>
        <dbReference type="ARBA" id="ARBA00023082"/>
    </source>
</evidence>
<dbReference type="SUPFAM" id="SSF88946">
    <property type="entry name" value="Sigma2 domain of RNA polymerase sigma factors"/>
    <property type="match status" value="1"/>
</dbReference>
<dbReference type="InterPro" id="IPR013325">
    <property type="entry name" value="RNA_pol_sigma_r2"/>
</dbReference>
<keyword evidence="1" id="KW-0805">Transcription regulation</keyword>
<dbReference type="InterPro" id="IPR000943">
    <property type="entry name" value="RNA_pol_sigma70"/>
</dbReference>
<sequence length="277" mass="31601">MIPHPRRPADHTPTIESSAEDLLTRLHDLNQDDPRAHDLRERVVILYQPLVNRIARDYSGKGEPLEDLKQTAMVGLVKAVRGFDPGRGKPFIAYMRPTVTGEIKRHFRDRTWAVRVPRQHQENRIRMRRIIGEFQQHQARTPSLAELAERMGMSERETGDVVQASEAYRCLSLDMPDSTEGDDDTGPQLQDHLGRVDKGFEHVIQRETLKPALDDLNERERTILHLRFFGDHTQAEIADRLGCSQMHISRLLKGTLEHLREKVGESGTALPAPGPQN</sequence>
<dbReference type="InterPro" id="IPR007627">
    <property type="entry name" value="RNA_pol_sigma70_r2"/>
</dbReference>
<dbReference type="Pfam" id="PF04539">
    <property type="entry name" value="Sigma70_r3"/>
    <property type="match status" value="1"/>
</dbReference>
<proteinExistence type="predicted"/>
<protein>
    <submittedName>
        <fullName evidence="8">SigB/SigF/SigG family RNA polymerase sigma factor</fullName>
    </submittedName>
</protein>
<dbReference type="InterPro" id="IPR014322">
    <property type="entry name" value="RNA_pol_sigma-B/F/G"/>
</dbReference>
<dbReference type="Gene3D" id="1.20.140.160">
    <property type="match status" value="1"/>
</dbReference>
<dbReference type="PRINTS" id="PR00046">
    <property type="entry name" value="SIGMA70FCT"/>
</dbReference>
<keyword evidence="3" id="KW-0238">DNA-binding</keyword>
<dbReference type="NCBIfam" id="TIGR02980">
    <property type="entry name" value="SigBFG"/>
    <property type="match status" value="1"/>
</dbReference>
<name>A0ABU2M882_9ACTN</name>
<keyword evidence="2" id="KW-0731">Sigma factor</keyword>
<evidence type="ECO:0000256" key="3">
    <source>
        <dbReference type="ARBA" id="ARBA00023125"/>
    </source>
</evidence>
<evidence type="ECO:0000256" key="4">
    <source>
        <dbReference type="ARBA" id="ARBA00023163"/>
    </source>
</evidence>
<dbReference type="PANTHER" id="PTHR30385:SF4">
    <property type="entry name" value="RNA POLYMERASE SIGMA-E FACTOR"/>
    <property type="match status" value="1"/>
</dbReference>
<evidence type="ECO:0000313" key="9">
    <source>
        <dbReference type="Proteomes" id="UP001183390"/>
    </source>
</evidence>
<dbReference type="InterPro" id="IPR013324">
    <property type="entry name" value="RNA_pol_sigma_r3/r4-like"/>
</dbReference>
<evidence type="ECO:0000259" key="7">
    <source>
        <dbReference type="Pfam" id="PF04545"/>
    </source>
</evidence>
<dbReference type="InterPro" id="IPR014284">
    <property type="entry name" value="RNA_pol_sigma-70_dom"/>
</dbReference>